<evidence type="ECO:0000313" key="1">
    <source>
        <dbReference type="Proteomes" id="UP001652660"/>
    </source>
</evidence>
<sequence length="170" mass="19775">MDTSLVNLFCVTREPTRDEDTRNLITQLKDSLSQVPEEEQTETFKNNVWVEHRGLDTRGHVRRVEKYTSVGQRHVPMNDRKAIIQEIKNQIVEEVREEVLQQVRGMTSHESREEIRVEFSAQFEYMQKTISFLMSHLDVNALPMLLDWIFGAFPSRQGLAESTNQGGLNL</sequence>
<organism evidence="1 2">
    <name type="scientific">Coffea arabica</name>
    <name type="common">Arabian coffee</name>
    <dbReference type="NCBI Taxonomy" id="13443"/>
    <lineage>
        <taxon>Eukaryota</taxon>
        <taxon>Viridiplantae</taxon>
        <taxon>Streptophyta</taxon>
        <taxon>Embryophyta</taxon>
        <taxon>Tracheophyta</taxon>
        <taxon>Spermatophyta</taxon>
        <taxon>Magnoliopsida</taxon>
        <taxon>eudicotyledons</taxon>
        <taxon>Gunneridae</taxon>
        <taxon>Pentapetalae</taxon>
        <taxon>asterids</taxon>
        <taxon>lamiids</taxon>
        <taxon>Gentianales</taxon>
        <taxon>Rubiaceae</taxon>
        <taxon>Ixoroideae</taxon>
        <taxon>Gardenieae complex</taxon>
        <taxon>Bertiereae - Coffeeae clade</taxon>
        <taxon>Coffeeae</taxon>
        <taxon>Coffea</taxon>
    </lineage>
</organism>
<gene>
    <name evidence="2" type="primary">LOC140013266</name>
</gene>
<dbReference type="GeneID" id="140013266"/>
<evidence type="ECO:0000313" key="2">
    <source>
        <dbReference type="RefSeq" id="XP_071918572.1"/>
    </source>
</evidence>
<name>A0ABM4VGB3_COFAR</name>
<keyword evidence="1" id="KW-1185">Reference proteome</keyword>
<dbReference type="RefSeq" id="XP_071918572.1">
    <property type="nucleotide sequence ID" value="XM_072062471.1"/>
</dbReference>
<reference evidence="2" key="1">
    <citation type="submission" date="2025-08" db="UniProtKB">
        <authorList>
            <consortium name="RefSeq"/>
        </authorList>
    </citation>
    <scope>IDENTIFICATION</scope>
    <source>
        <tissue evidence="2">Leaves</tissue>
    </source>
</reference>
<protein>
    <submittedName>
        <fullName evidence="2">Uncharacterized protein</fullName>
    </submittedName>
</protein>
<accession>A0ABM4VGB3</accession>
<dbReference type="Proteomes" id="UP001652660">
    <property type="component" value="Chromosome 8c"/>
</dbReference>
<proteinExistence type="predicted"/>